<dbReference type="AlphaFoldDB" id="A0A9X2XH43"/>
<evidence type="ECO:0000256" key="3">
    <source>
        <dbReference type="ARBA" id="ARBA00023163"/>
    </source>
</evidence>
<dbReference type="Pfam" id="PF03472">
    <property type="entry name" value="Autoind_bind"/>
    <property type="match status" value="1"/>
</dbReference>
<dbReference type="InterPro" id="IPR036693">
    <property type="entry name" value="TF_LuxR_autoind-bd_dom_sf"/>
</dbReference>
<dbReference type="CDD" id="cd06170">
    <property type="entry name" value="LuxR_C_like"/>
    <property type="match status" value="1"/>
</dbReference>
<dbReference type="PANTHER" id="PTHR44688">
    <property type="entry name" value="DNA-BINDING TRANSCRIPTIONAL ACTIVATOR DEVR_DOSR"/>
    <property type="match status" value="1"/>
</dbReference>
<dbReference type="PRINTS" id="PR00038">
    <property type="entry name" value="HTHLUXR"/>
</dbReference>
<evidence type="ECO:0000313" key="5">
    <source>
        <dbReference type="EMBL" id="MCU7249054.1"/>
    </source>
</evidence>
<dbReference type="InterPro" id="IPR016032">
    <property type="entry name" value="Sig_transdc_resp-reg_C-effctor"/>
</dbReference>
<dbReference type="PANTHER" id="PTHR44688:SF16">
    <property type="entry name" value="DNA-BINDING TRANSCRIPTIONAL ACTIVATOR DEVR_DOSR"/>
    <property type="match status" value="1"/>
</dbReference>
<dbReference type="RefSeq" id="WP_301622298.1">
    <property type="nucleotide sequence ID" value="NZ_JAOSKY010000007.1"/>
</dbReference>
<keyword evidence="2" id="KW-0238">DNA-binding</keyword>
<sequence length="236" mass="27165">MEMWKESQIRQLTFAKGIDTAFPILLNFAKNIGFNFCGISITSPERSSFKPLHINNYPRTWNQQYEEKSYEEIDPVISHCNRSMLPIIWKEEIFSNIPGLWEKLQDQGLKHGWSQSFHHEESGLCSILSLARPHCSISPLELYEHFGYMFYVTSHLSELFARTLPMRSSRNRQARLSPREIEVLKLCASGKTAYETARILNLSERTVNYHVQNMIVKLNVCNKISAVIAAAKAGII</sequence>
<evidence type="ECO:0000259" key="4">
    <source>
        <dbReference type="PROSITE" id="PS50043"/>
    </source>
</evidence>
<dbReference type="InterPro" id="IPR005143">
    <property type="entry name" value="TF_LuxR_autoind-bd_dom"/>
</dbReference>
<dbReference type="InterPro" id="IPR036388">
    <property type="entry name" value="WH-like_DNA-bd_sf"/>
</dbReference>
<name>A0A9X2XH43_9PSED</name>
<proteinExistence type="predicted"/>
<reference evidence="5" key="2">
    <citation type="journal article" date="2023" name="mSystems">
        <title>Charting the Lipopeptidome of Nonpathogenic Pseudomonas.</title>
        <authorList>
            <person name="Cesa-Luna C."/>
            <person name="Geudens N."/>
            <person name="Girard L."/>
            <person name="De Roo V."/>
            <person name="Maklad H.R."/>
            <person name="Martins J.C."/>
            <person name="Hofte M."/>
            <person name="De Mot R."/>
        </authorList>
    </citation>
    <scope>NUCLEOTIDE SEQUENCE</scope>
    <source>
        <strain evidence="5">B1M3-32</strain>
    </source>
</reference>
<dbReference type="PROSITE" id="PS50043">
    <property type="entry name" value="HTH_LUXR_2"/>
    <property type="match status" value="1"/>
</dbReference>
<dbReference type="Proteomes" id="UP001139955">
    <property type="component" value="Unassembled WGS sequence"/>
</dbReference>
<dbReference type="SUPFAM" id="SSF75516">
    <property type="entry name" value="Pheromone-binding domain of LuxR-like quorum-sensing transcription factors"/>
    <property type="match status" value="1"/>
</dbReference>
<dbReference type="Gene3D" id="3.30.450.80">
    <property type="entry name" value="Transcription factor LuxR-like, autoinducer-binding domain"/>
    <property type="match status" value="1"/>
</dbReference>
<evidence type="ECO:0000256" key="2">
    <source>
        <dbReference type="ARBA" id="ARBA00023125"/>
    </source>
</evidence>
<accession>A0A9X2XH43</accession>
<dbReference type="EMBL" id="JAOSKY010000007">
    <property type="protein sequence ID" value="MCU7249054.1"/>
    <property type="molecule type" value="Genomic_DNA"/>
</dbReference>
<dbReference type="GO" id="GO:0006355">
    <property type="term" value="P:regulation of DNA-templated transcription"/>
    <property type="evidence" value="ECO:0007669"/>
    <property type="project" value="InterPro"/>
</dbReference>
<feature type="domain" description="HTH luxR-type" evidence="4">
    <location>
        <begin position="169"/>
        <end position="234"/>
    </location>
</feature>
<dbReference type="InterPro" id="IPR000792">
    <property type="entry name" value="Tscrpt_reg_LuxR_C"/>
</dbReference>
<reference evidence="5" key="1">
    <citation type="submission" date="2022-09" db="EMBL/GenBank/DDBJ databases">
        <authorList>
            <person name="Cesa-Luna C."/>
            <person name="Girard L."/>
            <person name="Lood C."/>
            <person name="Hofte M."/>
            <person name="De Mot R."/>
        </authorList>
    </citation>
    <scope>NUCLEOTIDE SEQUENCE</scope>
    <source>
        <strain evidence="5">B1M3-32</strain>
    </source>
</reference>
<comment type="caution">
    <text evidence="5">The sequence shown here is derived from an EMBL/GenBank/DDBJ whole genome shotgun (WGS) entry which is preliminary data.</text>
</comment>
<evidence type="ECO:0000256" key="1">
    <source>
        <dbReference type="ARBA" id="ARBA00023015"/>
    </source>
</evidence>
<dbReference type="Pfam" id="PF00196">
    <property type="entry name" value="GerE"/>
    <property type="match status" value="1"/>
</dbReference>
<dbReference type="SUPFAM" id="SSF46894">
    <property type="entry name" value="C-terminal effector domain of the bipartite response regulators"/>
    <property type="match status" value="1"/>
</dbReference>
<keyword evidence="3" id="KW-0804">Transcription</keyword>
<protein>
    <submittedName>
        <fullName evidence="5">Autoinducer binding domain-containing protein</fullName>
    </submittedName>
</protein>
<keyword evidence="1" id="KW-0805">Transcription regulation</keyword>
<dbReference type="GO" id="GO:0003677">
    <property type="term" value="F:DNA binding"/>
    <property type="evidence" value="ECO:0007669"/>
    <property type="project" value="UniProtKB-KW"/>
</dbReference>
<dbReference type="Gene3D" id="1.10.10.10">
    <property type="entry name" value="Winged helix-like DNA-binding domain superfamily/Winged helix DNA-binding domain"/>
    <property type="match status" value="1"/>
</dbReference>
<evidence type="ECO:0000313" key="6">
    <source>
        <dbReference type="Proteomes" id="UP001139955"/>
    </source>
</evidence>
<gene>
    <name evidence="5" type="ORF">OC940_14680</name>
</gene>
<keyword evidence="6" id="KW-1185">Reference proteome</keyword>
<dbReference type="SMART" id="SM00421">
    <property type="entry name" value="HTH_LUXR"/>
    <property type="match status" value="1"/>
</dbReference>
<organism evidence="5 6">
    <name type="scientific">Pseudomonas koreensis</name>
    <dbReference type="NCBI Taxonomy" id="198620"/>
    <lineage>
        <taxon>Bacteria</taxon>
        <taxon>Pseudomonadati</taxon>
        <taxon>Pseudomonadota</taxon>
        <taxon>Gammaproteobacteria</taxon>
        <taxon>Pseudomonadales</taxon>
        <taxon>Pseudomonadaceae</taxon>
        <taxon>Pseudomonas</taxon>
    </lineage>
</organism>